<dbReference type="Gene3D" id="3.40.50.2300">
    <property type="match status" value="2"/>
</dbReference>
<feature type="signal peptide" evidence="7">
    <location>
        <begin position="1"/>
        <end position="18"/>
    </location>
</feature>
<evidence type="ECO:0000256" key="2">
    <source>
        <dbReference type="ARBA" id="ARBA00008610"/>
    </source>
</evidence>
<feature type="domain" description="ABC transporter substrate-binding protein PnrA-like" evidence="8">
    <location>
        <begin position="62"/>
        <end position="337"/>
    </location>
</feature>
<dbReference type="RefSeq" id="WP_186886947.1">
    <property type="nucleotide sequence ID" value="NZ_JACONZ010000001.1"/>
</dbReference>
<keyword evidence="3" id="KW-1003">Cell membrane</keyword>
<dbReference type="PROSITE" id="PS51257">
    <property type="entry name" value="PROKAR_LIPOPROTEIN"/>
    <property type="match status" value="1"/>
</dbReference>
<dbReference type="PANTHER" id="PTHR34296">
    <property type="entry name" value="TRANSCRIPTIONAL ACTIVATOR PROTEIN MED"/>
    <property type="match status" value="1"/>
</dbReference>
<keyword evidence="5" id="KW-0472">Membrane</keyword>
<proteinExistence type="inferred from homology"/>
<dbReference type="InterPro" id="IPR028082">
    <property type="entry name" value="Peripla_BP_I"/>
</dbReference>
<protein>
    <submittedName>
        <fullName evidence="9">BMP family ABC transporter substrate-binding protein</fullName>
    </submittedName>
</protein>
<organism evidence="9 10">
    <name type="scientific">Anaerofilum hominis</name>
    <dbReference type="NCBI Taxonomy" id="2763016"/>
    <lineage>
        <taxon>Bacteria</taxon>
        <taxon>Bacillati</taxon>
        <taxon>Bacillota</taxon>
        <taxon>Clostridia</taxon>
        <taxon>Eubacteriales</taxon>
        <taxon>Oscillospiraceae</taxon>
        <taxon>Anaerofilum</taxon>
    </lineage>
</organism>
<evidence type="ECO:0000256" key="6">
    <source>
        <dbReference type="ARBA" id="ARBA00023288"/>
    </source>
</evidence>
<dbReference type="InterPro" id="IPR050957">
    <property type="entry name" value="BMP_lipoprotein"/>
</dbReference>
<name>A0A923I5D1_9FIRM</name>
<reference evidence="9" key="1">
    <citation type="submission" date="2020-08" db="EMBL/GenBank/DDBJ databases">
        <title>Genome public.</title>
        <authorList>
            <person name="Liu C."/>
            <person name="Sun Q."/>
        </authorList>
    </citation>
    <scope>NUCLEOTIDE SEQUENCE</scope>
    <source>
        <strain evidence="9">BX8</strain>
    </source>
</reference>
<dbReference type="InterPro" id="IPR003760">
    <property type="entry name" value="PnrA-like"/>
</dbReference>
<dbReference type="GO" id="GO:0005886">
    <property type="term" value="C:plasma membrane"/>
    <property type="evidence" value="ECO:0007669"/>
    <property type="project" value="UniProtKB-SubCell"/>
</dbReference>
<comment type="subcellular location">
    <subcellularLocation>
        <location evidence="1">Cell membrane</location>
        <topology evidence="1">Lipid-anchor</topology>
    </subcellularLocation>
</comment>
<keyword evidence="4 7" id="KW-0732">Signal</keyword>
<feature type="chain" id="PRO_5038754818" evidence="7">
    <location>
        <begin position="19"/>
        <end position="383"/>
    </location>
</feature>
<sequence length="383" mass="40358">MKKLLAILLTLAMAASLAACGGSGGGDKPASGGASSGAAAQQGASGTADGDARSIIYLCMNLGDLSFNDLGWEGSQNAAEKYGWSADVIELGKDTSTYENAFVDALDSGKYDLVVTQSNYGLSDLCIKYAPEYPEIDFISFDMSATADISGIDNLFGIAFKQNEGSFLAGALAGKLTKTNKIGAFVFNDVPVGNDFVTGYVAGVREANPDAEVSIAYGGGTADASKLQEVSSAMFDSGVDVIYGISGSAYPGLAKEATGRGGIDSGLWCIGVDSDMWTVYKASENADYADVIVTSMKKNVADSIVYTIDRMVEGSLPFGKVEPYGITEGGVGLADNEYYRSKTPADVLEYMDSLQKDVVDGKVKVPSYFDFEDYDAFVEWRDQ</sequence>
<keyword evidence="10" id="KW-1185">Reference proteome</keyword>
<evidence type="ECO:0000256" key="4">
    <source>
        <dbReference type="ARBA" id="ARBA00022729"/>
    </source>
</evidence>
<gene>
    <name evidence="9" type="ORF">H8S23_03730</name>
</gene>
<dbReference type="EMBL" id="JACONZ010000001">
    <property type="protein sequence ID" value="MBC5580608.1"/>
    <property type="molecule type" value="Genomic_DNA"/>
</dbReference>
<evidence type="ECO:0000256" key="3">
    <source>
        <dbReference type="ARBA" id="ARBA00022475"/>
    </source>
</evidence>
<comment type="similarity">
    <text evidence="2">Belongs to the BMP lipoprotein family.</text>
</comment>
<evidence type="ECO:0000259" key="8">
    <source>
        <dbReference type="Pfam" id="PF02608"/>
    </source>
</evidence>
<keyword evidence="6" id="KW-0449">Lipoprotein</keyword>
<accession>A0A923I5D1</accession>
<dbReference type="PANTHER" id="PTHR34296:SF2">
    <property type="entry name" value="ABC TRANSPORTER GUANOSINE-BINDING PROTEIN NUPN"/>
    <property type="match status" value="1"/>
</dbReference>
<evidence type="ECO:0000256" key="5">
    <source>
        <dbReference type="ARBA" id="ARBA00023136"/>
    </source>
</evidence>
<dbReference type="Proteomes" id="UP000659630">
    <property type="component" value="Unassembled WGS sequence"/>
</dbReference>
<evidence type="ECO:0000256" key="1">
    <source>
        <dbReference type="ARBA" id="ARBA00004193"/>
    </source>
</evidence>
<evidence type="ECO:0000313" key="10">
    <source>
        <dbReference type="Proteomes" id="UP000659630"/>
    </source>
</evidence>
<evidence type="ECO:0000313" key="9">
    <source>
        <dbReference type="EMBL" id="MBC5580608.1"/>
    </source>
</evidence>
<comment type="caution">
    <text evidence="9">The sequence shown here is derived from an EMBL/GenBank/DDBJ whole genome shotgun (WGS) entry which is preliminary data.</text>
</comment>
<dbReference type="Pfam" id="PF02608">
    <property type="entry name" value="Bmp"/>
    <property type="match status" value="1"/>
</dbReference>
<dbReference type="AlphaFoldDB" id="A0A923I5D1"/>
<dbReference type="SUPFAM" id="SSF53822">
    <property type="entry name" value="Periplasmic binding protein-like I"/>
    <property type="match status" value="1"/>
</dbReference>
<evidence type="ECO:0000256" key="7">
    <source>
        <dbReference type="SAM" id="SignalP"/>
    </source>
</evidence>